<name>A0A1Y3PML9_9BACI</name>
<keyword evidence="1" id="KW-0812">Transmembrane</keyword>
<dbReference type="AlphaFoldDB" id="A0A1Y3PML9"/>
<feature type="transmembrane region" description="Helical" evidence="1">
    <location>
        <begin position="94"/>
        <end position="117"/>
    </location>
</feature>
<keyword evidence="1" id="KW-1133">Transmembrane helix</keyword>
<dbReference type="InterPro" id="IPR036927">
    <property type="entry name" value="Cyt_c_oxase-like_su1_sf"/>
</dbReference>
<organism evidence="2 3">
    <name type="scientific">Bacillus thermozeamaize</name>
    <dbReference type="NCBI Taxonomy" id="230954"/>
    <lineage>
        <taxon>Bacteria</taxon>
        <taxon>Bacillati</taxon>
        <taxon>Bacillota</taxon>
        <taxon>Bacilli</taxon>
        <taxon>Bacillales</taxon>
        <taxon>Bacillaceae</taxon>
        <taxon>Bacillus</taxon>
    </lineage>
</organism>
<feature type="transmembrane region" description="Helical" evidence="1">
    <location>
        <begin position="36"/>
        <end position="56"/>
    </location>
</feature>
<reference evidence="3" key="1">
    <citation type="submission" date="2016-06" db="EMBL/GenBank/DDBJ databases">
        <authorList>
            <person name="Nascimento L."/>
            <person name="Pereira R.V."/>
            <person name="Martins L.F."/>
            <person name="Quaggio R.B."/>
            <person name="Silva A.M."/>
            <person name="Setubal J.C."/>
        </authorList>
    </citation>
    <scope>NUCLEOTIDE SEQUENCE [LARGE SCALE GENOMIC DNA]</scope>
</reference>
<keyword evidence="1" id="KW-0472">Membrane</keyword>
<dbReference type="SUPFAM" id="SSF81442">
    <property type="entry name" value="Cytochrome c oxidase subunit I-like"/>
    <property type="match status" value="1"/>
</dbReference>
<feature type="transmembrane region" description="Helical" evidence="1">
    <location>
        <begin position="68"/>
        <end position="88"/>
    </location>
</feature>
<evidence type="ECO:0000256" key="1">
    <source>
        <dbReference type="SAM" id="Phobius"/>
    </source>
</evidence>
<dbReference type="GO" id="GO:0016020">
    <property type="term" value="C:membrane"/>
    <property type="evidence" value="ECO:0007669"/>
    <property type="project" value="InterPro"/>
</dbReference>
<evidence type="ECO:0000313" key="3">
    <source>
        <dbReference type="Proteomes" id="UP000196475"/>
    </source>
</evidence>
<proteinExistence type="predicted"/>
<dbReference type="GO" id="GO:0009060">
    <property type="term" value="P:aerobic respiration"/>
    <property type="evidence" value="ECO:0007669"/>
    <property type="project" value="InterPro"/>
</dbReference>
<sequence>MGVRFFKIAVIYFLIGLGVGLYMSSFQDLRFGSLHAHINLLGWVSMALFGVIYHLFPQAGNHALAKWHFWLYNIGVPLMMIFLFLLIATQNVAWELGIIPGAILVVLGAICLLVNVFKHVRSSKAV</sequence>
<gene>
    <name evidence="2" type="ORF">BAA01_03160</name>
</gene>
<evidence type="ECO:0000313" key="2">
    <source>
        <dbReference type="EMBL" id="OUM88645.1"/>
    </source>
</evidence>
<dbReference type="EMBL" id="LZRT01000058">
    <property type="protein sequence ID" value="OUM88645.1"/>
    <property type="molecule type" value="Genomic_DNA"/>
</dbReference>
<dbReference type="GO" id="GO:0020037">
    <property type="term" value="F:heme binding"/>
    <property type="evidence" value="ECO:0007669"/>
    <property type="project" value="InterPro"/>
</dbReference>
<protein>
    <submittedName>
        <fullName evidence="2">Cytochrome-c oxidase</fullName>
    </submittedName>
</protein>
<dbReference type="Proteomes" id="UP000196475">
    <property type="component" value="Unassembled WGS sequence"/>
</dbReference>
<dbReference type="InterPro" id="IPR000883">
    <property type="entry name" value="Cyt_C_Oxase_1"/>
</dbReference>
<accession>A0A1Y3PML9</accession>
<dbReference type="Gene3D" id="1.20.210.10">
    <property type="entry name" value="Cytochrome c oxidase-like, subunit I domain"/>
    <property type="match status" value="1"/>
</dbReference>
<comment type="caution">
    <text evidence="2">The sequence shown here is derived from an EMBL/GenBank/DDBJ whole genome shotgun (WGS) entry which is preliminary data.</text>
</comment>
<feature type="transmembrane region" description="Helical" evidence="1">
    <location>
        <begin position="5"/>
        <end position="24"/>
    </location>
</feature>
<dbReference type="GO" id="GO:0004129">
    <property type="term" value="F:cytochrome-c oxidase activity"/>
    <property type="evidence" value="ECO:0007669"/>
    <property type="project" value="InterPro"/>
</dbReference>
<dbReference type="Pfam" id="PF00115">
    <property type="entry name" value="COX1"/>
    <property type="match status" value="1"/>
</dbReference>